<dbReference type="RefSeq" id="WP_206576890.1">
    <property type="nucleotide sequence ID" value="NZ_JAFKCT010000001.1"/>
</dbReference>
<dbReference type="Proteomes" id="UP000664317">
    <property type="component" value="Unassembled WGS sequence"/>
</dbReference>
<evidence type="ECO:0000313" key="2">
    <source>
        <dbReference type="Proteomes" id="UP000664317"/>
    </source>
</evidence>
<protein>
    <submittedName>
        <fullName evidence="1">Uncharacterized protein</fullName>
    </submittedName>
</protein>
<gene>
    <name evidence="1" type="ORF">J0A68_04000</name>
</gene>
<organism evidence="1 2">
    <name type="scientific">Algoriphagus oliviformis</name>
    <dbReference type="NCBI Taxonomy" id="2811231"/>
    <lineage>
        <taxon>Bacteria</taxon>
        <taxon>Pseudomonadati</taxon>
        <taxon>Bacteroidota</taxon>
        <taxon>Cytophagia</taxon>
        <taxon>Cytophagales</taxon>
        <taxon>Cyclobacteriaceae</taxon>
        <taxon>Algoriphagus</taxon>
    </lineage>
</organism>
<accession>A0ABS3BZK8</accession>
<proteinExistence type="predicted"/>
<dbReference type="EMBL" id="JAFKCT010000001">
    <property type="protein sequence ID" value="MBN7810105.1"/>
    <property type="molecule type" value="Genomic_DNA"/>
</dbReference>
<comment type="caution">
    <text evidence="1">The sequence shown here is derived from an EMBL/GenBank/DDBJ whole genome shotgun (WGS) entry which is preliminary data.</text>
</comment>
<sequence length="65" mass="7044">MKTISVKIKQNDLSRYGLSDATTVEFSELVDKITRDFAIQALKNTQAAAKSAGLSSLTNQQIKGV</sequence>
<keyword evidence="2" id="KW-1185">Reference proteome</keyword>
<reference evidence="1 2" key="1">
    <citation type="submission" date="2021-03" db="EMBL/GenBank/DDBJ databases">
        <title>novel species isolated from a fishpond in China.</title>
        <authorList>
            <person name="Lu H."/>
            <person name="Cai Z."/>
        </authorList>
    </citation>
    <scope>NUCLEOTIDE SEQUENCE [LARGE SCALE GENOMIC DNA]</scope>
    <source>
        <strain evidence="1 2">H41</strain>
    </source>
</reference>
<evidence type="ECO:0000313" key="1">
    <source>
        <dbReference type="EMBL" id="MBN7810105.1"/>
    </source>
</evidence>
<name>A0ABS3BZK8_9BACT</name>